<sequence>MHQLHLLSPDQHLEPVEIAAGIASPMLWAEKIVLLSHPDPNKELRRIPFTRGLNVVRTERRKPGERRCVAHDVGKTLLVRLLRYTLGDPWFGDRATMDRVREAYPFGLAVAQWHLADGQWTIVRALDERWQPGYVVRGFDWASSLDAPDARLPMDVFFEEIDAQMKAELPKFSLPNTKEAGFADILPWLARDTQFGFHKADSWRDKDVNSGPPNSPSTNRLLMKWLAGMMSPAEVNSRNLKQTSRTESKVNTATHEKNATRLATLYDSLKDATGFVPPLRSDDDEAIATEELAGELIAFIKDQFGSIQSFNADAERADTELLTKAEGKFKRLRDEQSEAMRQEEQAKAKLQQSTNNLASEVKEDKPPPGCPAGAQCQWRLEIEKDLSAGGAIKEESHLDRLRSEQMDAKAHRDVCSSSLASVNEEYEATERELGELRERVQTNRSNRQSSFAKWDQLAAMTSSLAAAIKTFDTSKHQADMSESDVDFHQNVIRQEEKSEASRSSLTRVEQHYSHALSRVMGHVVRGKLETAGGFRPSRSQETTRHGTALTTIENILAFDLGCVLASMCGIGRHPRLLIHDGPREGEAESELFTNLLSTAEWMQGLCEPADVSFQYIMTTADAPEAYSQDHPAVADVLHGRSPDGLLLRKAF</sequence>
<evidence type="ECO:0000313" key="4">
    <source>
        <dbReference type="Proteomes" id="UP000536179"/>
    </source>
</evidence>
<proteinExistence type="predicted"/>
<dbReference type="RefSeq" id="WP_184303088.1">
    <property type="nucleotide sequence ID" value="NZ_JACHXU010000003.1"/>
</dbReference>
<accession>A0A7W5DWS0</accession>
<name>A0A7W5DWS0_9BACT</name>
<keyword evidence="4" id="KW-1185">Reference proteome</keyword>
<dbReference type="Proteomes" id="UP000536179">
    <property type="component" value="Unassembled WGS sequence"/>
</dbReference>
<evidence type="ECO:0000256" key="2">
    <source>
        <dbReference type="SAM" id="MobiDB-lite"/>
    </source>
</evidence>
<comment type="caution">
    <text evidence="3">The sequence shown here is derived from an EMBL/GenBank/DDBJ whole genome shotgun (WGS) entry which is preliminary data.</text>
</comment>
<keyword evidence="1" id="KW-0175">Coiled coil</keyword>
<dbReference type="EMBL" id="JACHXU010000003">
    <property type="protein sequence ID" value="MBB3205483.1"/>
    <property type="molecule type" value="Genomic_DNA"/>
</dbReference>
<feature type="coiled-coil region" evidence="1">
    <location>
        <begin position="419"/>
        <end position="446"/>
    </location>
</feature>
<protein>
    <submittedName>
        <fullName evidence="3">Uncharacterized protein</fullName>
    </submittedName>
</protein>
<organism evidence="3 4">
    <name type="scientific">Aporhodopirellula rubra</name>
    <dbReference type="NCBI Taxonomy" id="980271"/>
    <lineage>
        <taxon>Bacteria</taxon>
        <taxon>Pseudomonadati</taxon>
        <taxon>Planctomycetota</taxon>
        <taxon>Planctomycetia</taxon>
        <taxon>Pirellulales</taxon>
        <taxon>Pirellulaceae</taxon>
        <taxon>Aporhodopirellula</taxon>
    </lineage>
</organism>
<gene>
    <name evidence="3" type="ORF">FHS27_001283</name>
</gene>
<evidence type="ECO:0000256" key="1">
    <source>
        <dbReference type="SAM" id="Coils"/>
    </source>
</evidence>
<dbReference type="AlphaFoldDB" id="A0A7W5DWS0"/>
<reference evidence="3 4" key="1">
    <citation type="submission" date="2020-08" db="EMBL/GenBank/DDBJ databases">
        <title>Genomic Encyclopedia of Type Strains, Phase III (KMG-III): the genomes of soil and plant-associated and newly described type strains.</title>
        <authorList>
            <person name="Whitman W."/>
        </authorList>
    </citation>
    <scope>NUCLEOTIDE SEQUENCE [LARGE SCALE GENOMIC DNA]</scope>
    <source>
        <strain evidence="3 4">CECT 8075</strain>
    </source>
</reference>
<feature type="region of interest" description="Disordered" evidence="2">
    <location>
        <begin position="347"/>
        <end position="370"/>
    </location>
</feature>
<evidence type="ECO:0000313" key="3">
    <source>
        <dbReference type="EMBL" id="MBB3205483.1"/>
    </source>
</evidence>